<comment type="caution">
    <text evidence="4">The sequence shown here is derived from an EMBL/GenBank/DDBJ whole genome shotgun (WGS) entry which is preliminary data.</text>
</comment>
<evidence type="ECO:0000313" key="4">
    <source>
        <dbReference type="EMBL" id="KAK6350583.1"/>
    </source>
</evidence>
<protein>
    <submittedName>
        <fullName evidence="4">Uncharacterized protein</fullName>
    </submittedName>
</protein>
<sequence>MDSLASTSKAKVPTNKTPVAPIGTKSKSLAVPADINFDGIADPIDSNADDTAKPSFLSRVTDKVLIPVIALGLSTPIISHGICFVGSKILKHKMERETKAMLRGAGSGGVSNAIFGDPVGLFKEERDMQKAQIAAIKANFKRRKADAKAERKLLKAEKAAVRKSKDVFAQKFKKQSSPGVTTTALKPSTATDTKDQFITDTSDPPTYSEAIERPDKIALEWGKPSPGVLKPGIQNTFTNPSPGMEPAPTRCKAIWGWIRNKKAAARQGLKFDDKKAAFKSKLRVNKKAGLILGFGYWGNY</sequence>
<proteinExistence type="predicted"/>
<feature type="compositionally biased region" description="Polar residues" evidence="2">
    <location>
        <begin position="178"/>
        <end position="191"/>
    </location>
</feature>
<keyword evidence="5" id="KW-1185">Reference proteome</keyword>
<keyword evidence="3" id="KW-1133">Transmembrane helix</keyword>
<keyword evidence="3" id="KW-0812">Transmembrane</keyword>
<feature type="region of interest" description="Disordered" evidence="2">
    <location>
        <begin position="178"/>
        <end position="209"/>
    </location>
</feature>
<gene>
    <name evidence="4" type="ORF">TWF718_003772</name>
</gene>
<evidence type="ECO:0000256" key="1">
    <source>
        <dbReference type="SAM" id="Coils"/>
    </source>
</evidence>
<evidence type="ECO:0000313" key="5">
    <source>
        <dbReference type="Proteomes" id="UP001313282"/>
    </source>
</evidence>
<name>A0AAN8MRG6_9PEZI</name>
<dbReference type="AlphaFoldDB" id="A0AAN8MRG6"/>
<evidence type="ECO:0000256" key="3">
    <source>
        <dbReference type="SAM" id="Phobius"/>
    </source>
</evidence>
<evidence type="ECO:0000256" key="2">
    <source>
        <dbReference type="SAM" id="MobiDB-lite"/>
    </source>
</evidence>
<dbReference type="Proteomes" id="UP001313282">
    <property type="component" value="Unassembled WGS sequence"/>
</dbReference>
<feature type="transmembrane region" description="Helical" evidence="3">
    <location>
        <begin position="64"/>
        <end position="86"/>
    </location>
</feature>
<feature type="coiled-coil region" evidence="1">
    <location>
        <begin position="137"/>
        <end position="164"/>
    </location>
</feature>
<reference evidence="4 5" key="1">
    <citation type="submission" date="2019-10" db="EMBL/GenBank/DDBJ databases">
        <authorList>
            <person name="Palmer J.M."/>
        </authorList>
    </citation>
    <scope>NUCLEOTIDE SEQUENCE [LARGE SCALE GENOMIC DNA]</scope>
    <source>
        <strain evidence="4 5">TWF718</strain>
    </source>
</reference>
<keyword evidence="1" id="KW-0175">Coiled coil</keyword>
<organism evidence="4 5">
    <name type="scientific">Orbilia javanica</name>
    <dbReference type="NCBI Taxonomy" id="47235"/>
    <lineage>
        <taxon>Eukaryota</taxon>
        <taxon>Fungi</taxon>
        <taxon>Dikarya</taxon>
        <taxon>Ascomycota</taxon>
        <taxon>Pezizomycotina</taxon>
        <taxon>Orbiliomycetes</taxon>
        <taxon>Orbiliales</taxon>
        <taxon>Orbiliaceae</taxon>
        <taxon>Orbilia</taxon>
    </lineage>
</organism>
<dbReference type="EMBL" id="JAVHNR010000002">
    <property type="protein sequence ID" value="KAK6350583.1"/>
    <property type="molecule type" value="Genomic_DNA"/>
</dbReference>
<keyword evidence="3" id="KW-0472">Membrane</keyword>
<accession>A0AAN8MRG6</accession>